<dbReference type="AlphaFoldDB" id="A0A0F9NRD6"/>
<proteinExistence type="predicted"/>
<evidence type="ECO:0000313" key="1">
    <source>
        <dbReference type="EMBL" id="KKM83767.1"/>
    </source>
</evidence>
<reference evidence="1" key="1">
    <citation type="journal article" date="2015" name="Nature">
        <title>Complex archaea that bridge the gap between prokaryotes and eukaryotes.</title>
        <authorList>
            <person name="Spang A."/>
            <person name="Saw J.H."/>
            <person name="Jorgensen S.L."/>
            <person name="Zaremba-Niedzwiedzka K."/>
            <person name="Martijn J."/>
            <person name="Lind A.E."/>
            <person name="van Eijk R."/>
            <person name="Schleper C."/>
            <person name="Guy L."/>
            <person name="Ettema T.J."/>
        </authorList>
    </citation>
    <scope>NUCLEOTIDE SEQUENCE</scope>
</reference>
<name>A0A0F9NRD6_9ZZZZ</name>
<comment type="caution">
    <text evidence="1">The sequence shown here is derived from an EMBL/GenBank/DDBJ whole genome shotgun (WGS) entry which is preliminary data.</text>
</comment>
<organism evidence="1">
    <name type="scientific">marine sediment metagenome</name>
    <dbReference type="NCBI Taxonomy" id="412755"/>
    <lineage>
        <taxon>unclassified sequences</taxon>
        <taxon>metagenomes</taxon>
        <taxon>ecological metagenomes</taxon>
    </lineage>
</organism>
<accession>A0A0F9NRD6</accession>
<dbReference type="EMBL" id="LAZR01007667">
    <property type="protein sequence ID" value="KKM83767.1"/>
    <property type="molecule type" value="Genomic_DNA"/>
</dbReference>
<gene>
    <name evidence="1" type="ORF">LCGC14_1306120</name>
</gene>
<sequence length="241" mass="25557">MTQITETDETNAENVSDTPTAPIVDVEALTDAIAEAELAQEEAESKFKAAGVAGELDDMMAAADANKVAIKAVAKAKTVYASATYELRNEERMAMSVELKTGIEMVLDEFDVMGAVGLGLQGASIRFDAESGTYTTEVNAAKPSGGKGKGKGSGNGGTKARIEWLYEGTIYGSAELLERFGGQKGLDAIDKARNFANYTNTAGETLKFSPGFNQPVKALGKAMGWNGDNDNRQLTHLPTDW</sequence>
<protein>
    <submittedName>
        <fullName evidence="1">Uncharacterized protein</fullName>
    </submittedName>
</protein>